<evidence type="ECO:0000313" key="2">
    <source>
        <dbReference type="Proteomes" id="UP000218334"/>
    </source>
</evidence>
<sequence>MLLYLRADFCTRKVATAEDSACACTRPPASEPVSTRLGLVDASERAGFRAEVAVDLEVKEVDASV</sequence>
<name>A0A2H3BHB7_9AGAR</name>
<dbReference type="AlphaFoldDB" id="A0A2H3BHB7"/>
<accession>A0A2H3BHB7</accession>
<gene>
    <name evidence="1" type="ORF">ARMSODRAFT_130490</name>
</gene>
<keyword evidence="2" id="KW-1185">Reference proteome</keyword>
<organism evidence="1 2">
    <name type="scientific">Armillaria solidipes</name>
    <dbReference type="NCBI Taxonomy" id="1076256"/>
    <lineage>
        <taxon>Eukaryota</taxon>
        <taxon>Fungi</taxon>
        <taxon>Dikarya</taxon>
        <taxon>Basidiomycota</taxon>
        <taxon>Agaricomycotina</taxon>
        <taxon>Agaricomycetes</taxon>
        <taxon>Agaricomycetidae</taxon>
        <taxon>Agaricales</taxon>
        <taxon>Marasmiineae</taxon>
        <taxon>Physalacriaceae</taxon>
        <taxon>Armillaria</taxon>
    </lineage>
</organism>
<dbReference type="EMBL" id="KZ293427">
    <property type="protein sequence ID" value="PBK70219.1"/>
    <property type="molecule type" value="Genomic_DNA"/>
</dbReference>
<evidence type="ECO:0000313" key="1">
    <source>
        <dbReference type="EMBL" id="PBK70219.1"/>
    </source>
</evidence>
<protein>
    <submittedName>
        <fullName evidence="1">Uncharacterized protein</fullName>
    </submittedName>
</protein>
<proteinExistence type="predicted"/>
<reference evidence="2" key="1">
    <citation type="journal article" date="2017" name="Nat. Ecol. Evol.">
        <title>Genome expansion and lineage-specific genetic innovations in the forest pathogenic fungi Armillaria.</title>
        <authorList>
            <person name="Sipos G."/>
            <person name="Prasanna A.N."/>
            <person name="Walter M.C."/>
            <person name="O'Connor E."/>
            <person name="Balint B."/>
            <person name="Krizsan K."/>
            <person name="Kiss B."/>
            <person name="Hess J."/>
            <person name="Varga T."/>
            <person name="Slot J."/>
            <person name="Riley R."/>
            <person name="Boka B."/>
            <person name="Rigling D."/>
            <person name="Barry K."/>
            <person name="Lee J."/>
            <person name="Mihaltcheva S."/>
            <person name="LaButti K."/>
            <person name="Lipzen A."/>
            <person name="Waldron R."/>
            <person name="Moloney N.M."/>
            <person name="Sperisen C."/>
            <person name="Kredics L."/>
            <person name="Vagvoelgyi C."/>
            <person name="Patrignani A."/>
            <person name="Fitzpatrick D."/>
            <person name="Nagy I."/>
            <person name="Doyle S."/>
            <person name="Anderson J.B."/>
            <person name="Grigoriev I.V."/>
            <person name="Gueldener U."/>
            <person name="Muensterkoetter M."/>
            <person name="Nagy L.G."/>
        </authorList>
    </citation>
    <scope>NUCLEOTIDE SEQUENCE [LARGE SCALE GENOMIC DNA]</scope>
    <source>
        <strain evidence="2">28-4</strain>
    </source>
</reference>
<dbReference type="Proteomes" id="UP000218334">
    <property type="component" value="Unassembled WGS sequence"/>
</dbReference>